<dbReference type="EMBL" id="RHHQ01000003">
    <property type="protein sequence ID" value="RNB92509.1"/>
    <property type="molecule type" value="Genomic_DNA"/>
</dbReference>
<dbReference type="InterPro" id="IPR011990">
    <property type="entry name" value="TPR-like_helical_dom_sf"/>
</dbReference>
<reference evidence="1 2" key="1">
    <citation type="submission" date="2018-10" db="EMBL/GenBank/DDBJ databases">
        <title>Phylogenomics of Brevibacillus.</title>
        <authorList>
            <person name="Dunlap C."/>
        </authorList>
    </citation>
    <scope>NUCLEOTIDE SEQUENCE [LARGE SCALE GENOMIC DNA]</scope>
    <source>
        <strain evidence="1 2">JCM 15716</strain>
    </source>
</reference>
<evidence type="ECO:0000313" key="1">
    <source>
        <dbReference type="EMBL" id="RNB92509.1"/>
    </source>
</evidence>
<dbReference type="PANTHER" id="PTHR11102:SF160">
    <property type="entry name" value="ERAD-ASSOCIATED E3 UBIQUITIN-PROTEIN LIGASE COMPONENT HRD3"/>
    <property type="match status" value="1"/>
</dbReference>
<name>A0A3M8DYB1_9BACL</name>
<evidence type="ECO:0008006" key="3">
    <source>
        <dbReference type="Google" id="ProtNLM"/>
    </source>
</evidence>
<dbReference type="Proteomes" id="UP000271031">
    <property type="component" value="Unassembled WGS sequence"/>
</dbReference>
<dbReference type="SUPFAM" id="SSF81901">
    <property type="entry name" value="HCP-like"/>
    <property type="match status" value="1"/>
</dbReference>
<evidence type="ECO:0000313" key="2">
    <source>
        <dbReference type="Proteomes" id="UP000271031"/>
    </source>
</evidence>
<gene>
    <name evidence="1" type="ORF">EDM56_02095</name>
</gene>
<sequence length="234" mass="26029">MYYRDIPQTEEAYRLLTHYIQTGDRSLLQPLQLEDPMNNPFIYLPVDVEENDVSPELLAKISSLREQRLKDYMLAVNELRDLTDAVPSEPVKAPAPVTGKNHPCPCGSGKKYKVCCMAKTPEPISHFFLPRAGSGDRLQFTQDFEAANGGDQAAQFRLYNHYWEGKTVKRNVKEALRWLELSADAGYGEAAHQLGVIHKNGAGVPKDYGKAVHWLSKAAGQGNSLSQSILGVQS</sequence>
<accession>A0A3M8DYB1</accession>
<dbReference type="Pfam" id="PF08238">
    <property type="entry name" value="Sel1"/>
    <property type="match status" value="2"/>
</dbReference>
<proteinExistence type="predicted"/>
<dbReference type="SUPFAM" id="SSF103642">
    <property type="entry name" value="Sec-C motif"/>
    <property type="match status" value="1"/>
</dbReference>
<dbReference type="AlphaFoldDB" id="A0A3M8DYB1"/>
<dbReference type="InterPro" id="IPR004027">
    <property type="entry name" value="SEC_C_motif"/>
</dbReference>
<dbReference type="Pfam" id="PF02810">
    <property type="entry name" value="SEC-C"/>
    <property type="match status" value="1"/>
</dbReference>
<dbReference type="SMART" id="SM00671">
    <property type="entry name" value="SEL1"/>
    <property type="match status" value="2"/>
</dbReference>
<dbReference type="PANTHER" id="PTHR11102">
    <property type="entry name" value="SEL-1-LIKE PROTEIN"/>
    <property type="match status" value="1"/>
</dbReference>
<organism evidence="1 2">
    <name type="scientific">Brevibacillus fluminis</name>
    <dbReference type="NCBI Taxonomy" id="511487"/>
    <lineage>
        <taxon>Bacteria</taxon>
        <taxon>Bacillati</taxon>
        <taxon>Bacillota</taxon>
        <taxon>Bacilli</taxon>
        <taxon>Bacillales</taxon>
        <taxon>Paenibacillaceae</taxon>
        <taxon>Brevibacillus</taxon>
    </lineage>
</organism>
<dbReference type="Gene3D" id="3.10.450.50">
    <property type="match status" value="1"/>
</dbReference>
<dbReference type="InterPro" id="IPR006597">
    <property type="entry name" value="Sel1-like"/>
</dbReference>
<protein>
    <recommendedName>
        <fullName evidence="3">Sel1 repeat family protein</fullName>
    </recommendedName>
</protein>
<dbReference type="InterPro" id="IPR050767">
    <property type="entry name" value="Sel1_AlgK"/>
</dbReference>
<dbReference type="OrthoDB" id="9814022at2"/>
<comment type="caution">
    <text evidence="1">The sequence shown here is derived from an EMBL/GenBank/DDBJ whole genome shotgun (WGS) entry which is preliminary data.</text>
</comment>
<keyword evidence="2" id="KW-1185">Reference proteome</keyword>
<dbReference type="Gene3D" id="1.25.40.10">
    <property type="entry name" value="Tetratricopeptide repeat domain"/>
    <property type="match status" value="1"/>
</dbReference>